<dbReference type="RefSeq" id="WP_344764830.1">
    <property type="nucleotide sequence ID" value="NZ_BAAAZE010000013.1"/>
</dbReference>
<evidence type="ECO:0000313" key="2">
    <source>
        <dbReference type="Proteomes" id="UP001501353"/>
    </source>
</evidence>
<gene>
    <name evidence="1" type="ORF">GCM10022212_32330</name>
</gene>
<comment type="caution">
    <text evidence="1">The sequence shown here is derived from an EMBL/GenBank/DDBJ whole genome shotgun (WGS) entry which is preliminary data.</text>
</comment>
<organism evidence="1 2">
    <name type="scientific">Actimicrobium antarcticum</name>
    <dbReference type="NCBI Taxonomy" id="1051899"/>
    <lineage>
        <taxon>Bacteria</taxon>
        <taxon>Pseudomonadati</taxon>
        <taxon>Pseudomonadota</taxon>
        <taxon>Betaproteobacteria</taxon>
        <taxon>Burkholderiales</taxon>
        <taxon>Oxalobacteraceae</taxon>
        <taxon>Actimicrobium</taxon>
    </lineage>
</organism>
<evidence type="ECO:0000313" key="1">
    <source>
        <dbReference type="EMBL" id="GAA4031307.1"/>
    </source>
</evidence>
<sequence>MHPLPHPPLPRRHRPLRLPSRQKGVIVLFTLLAVVLLLIASVALVRSLDTSLTLAGNMAFKRDLVNQSERGVATVMSSLQVGGALTSETTRQNNLLANNYSASTLASDSHGIPAILVSDAAWTAAGMDGDDITDATAGVTVRYVIDRLCTSAGPSSTVNCAISALGQDKAGTVHIRRAGGNSLPVYRISVRVTGPRNTQTYVQSTISM</sequence>
<name>A0ABP7TUP0_9BURK</name>
<evidence type="ECO:0008006" key="3">
    <source>
        <dbReference type="Google" id="ProtNLM"/>
    </source>
</evidence>
<protein>
    <recommendedName>
        <fullName evidence="3">Type 4 fimbrial biogenesis protein PilX N-terminal domain-containing protein</fullName>
    </recommendedName>
</protein>
<accession>A0ABP7TUP0</accession>
<reference evidence="2" key="1">
    <citation type="journal article" date="2019" name="Int. J. Syst. Evol. Microbiol.">
        <title>The Global Catalogue of Microorganisms (GCM) 10K type strain sequencing project: providing services to taxonomists for standard genome sequencing and annotation.</title>
        <authorList>
            <consortium name="The Broad Institute Genomics Platform"/>
            <consortium name="The Broad Institute Genome Sequencing Center for Infectious Disease"/>
            <person name="Wu L."/>
            <person name="Ma J."/>
        </authorList>
    </citation>
    <scope>NUCLEOTIDE SEQUENCE [LARGE SCALE GENOMIC DNA]</scope>
    <source>
        <strain evidence="2">JCM 16673</strain>
    </source>
</reference>
<keyword evidence="2" id="KW-1185">Reference proteome</keyword>
<dbReference type="Proteomes" id="UP001501353">
    <property type="component" value="Unassembled WGS sequence"/>
</dbReference>
<proteinExistence type="predicted"/>
<dbReference type="EMBL" id="BAAAZE010000013">
    <property type="protein sequence ID" value="GAA4031307.1"/>
    <property type="molecule type" value="Genomic_DNA"/>
</dbReference>